<keyword evidence="3" id="KW-1185">Reference proteome</keyword>
<accession>A0A1M5ZZR6</accession>
<gene>
    <name evidence="2" type="ORF">SAMN05443429_10173</name>
</gene>
<evidence type="ECO:0000256" key="1">
    <source>
        <dbReference type="SAM" id="SignalP"/>
    </source>
</evidence>
<proteinExistence type="predicted"/>
<feature type="signal peptide" evidence="1">
    <location>
        <begin position="1"/>
        <end position="20"/>
    </location>
</feature>
<reference evidence="2 3" key="1">
    <citation type="submission" date="2016-11" db="EMBL/GenBank/DDBJ databases">
        <authorList>
            <person name="Jaros S."/>
            <person name="Januszkiewicz K."/>
            <person name="Wedrychowicz H."/>
        </authorList>
    </citation>
    <scope>NUCLEOTIDE SEQUENCE [LARGE SCALE GENOMIC DNA]</scope>
    <source>
        <strain evidence="2 3">DSM 25479</strain>
    </source>
</reference>
<feature type="chain" id="PRO_5013246100" evidence="1">
    <location>
        <begin position="21"/>
        <end position="253"/>
    </location>
</feature>
<evidence type="ECO:0000313" key="3">
    <source>
        <dbReference type="Proteomes" id="UP000184335"/>
    </source>
</evidence>
<name>A0A1M5ZZR6_9FLAO</name>
<sequence length="253" mass="28016">MRFKIIASIFHLVLFSAAFGQQYTGKVGINTEEPKEIFDVNGTMRVRELPNRNGGKIYNGNDTKQTDFIPTKTVIADTNGVLGTAERFYDPAKIFPAYAKLDPNITIEENGYHSIVGGELSCIQLSLNLTGNTSVTKQAQLFIRLNPDNTAQKCQSSDGTLQMPASGKLFTIIMYSLNNSNSISANNPYARYDLGTDWINAAGGKQSVLYNPVWRSGVIHLPEIAQSYRFFATATRYDSSLPVATFVHLTRLR</sequence>
<evidence type="ECO:0000313" key="2">
    <source>
        <dbReference type="EMBL" id="SHI29761.1"/>
    </source>
</evidence>
<dbReference type="RefSeq" id="WP_073177251.1">
    <property type="nucleotide sequence ID" value="NZ_FQYI01000001.1"/>
</dbReference>
<dbReference type="EMBL" id="FQYI01000001">
    <property type="protein sequence ID" value="SHI29761.1"/>
    <property type="molecule type" value="Genomic_DNA"/>
</dbReference>
<dbReference type="STRING" id="1118202.SAMN05443429_10173"/>
<protein>
    <submittedName>
        <fullName evidence="2">Uncharacterized protein</fullName>
    </submittedName>
</protein>
<dbReference type="Proteomes" id="UP000184335">
    <property type="component" value="Unassembled WGS sequence"/>
</dbReference>
<organism evidence="2 3">
    <name type="scientific">Cruoricaptor ignavus</name>
    <dbReference type="NCBI Taxonomy" id="1118202"/>
    <lineage>
        <taxon>Bacteria</taxon>
        <taxon>Pseudomonadati</taxon>
        <taxon>Bacteroidota</taxon>
        <taxon>Flavobacteriia</taxon>
        <taxon>Flavobacteriales</taxon>
        <taxon>Weeksellaceae</taxon>
        <taxon>Cruoricaptor</taxon>
    </lineage>
</organism>
<dbReference type="OrthoDB" id="1264562at2"/>
<keyword evidence="1" id="KW-0732">Signal</keyword>
<dbReference type="AlphaFoldDB" id="A0A1M5ZZR6"/>